<dbReference type="Pfam" id="PF04290">
    <property type="entry name" value="DctQ"/>
    <property type="match status" value="1"/>
</dbReference>
<keyword evidence="7 9" id="KW-0472">Membrane</keyword>
<dbReference type="EMBL" id="JAUSUQ010000041">
    <property type="protein sequence ID" value="MDQ0341182.1"/>
    <property type="molecule type" value="Genomic_DNA"/>
</dbReference>
<keyword evidence="12" id="KW-1185">Reference proteome</keyword>
<feature type="transmembrane region" description="Helical" evidence="9">
    <location>
        <begin position="85"/>
        <end position="107"/>
    </location>
</feature>
<feature type="transmembrane region" description="Helical" evidence="9">
    <location>
        <begin position="47"/>
        <end position="64"/>
    </location>
</feature>
<evidence type="ECO:0000313" key="11">
    <source>
        <dbReference type="EMBL" id="MDQ0341182.1"/>
    </source>
</evidence>
<evidence type="ECO:0000256" key="2">
    <source>
        <dbReference type="ARBA" id="ARBA00022448"/>
    </source>
</evidence>
<keyword evidence="5 9" id="KW-0812">Transmembrane</keyword>
<evidence type="ECO:0000256" key="8">
    <source>
        <dbReference type="ARBA" id="ARBA00038436"/>
    </source>
</evidence>
<comment type="similarity">
    <text evidence="8">Belongs to the TRAP transporter small permease family.</text>
</comment>
<protein>
    <submittedName>
        <fullName evidence="11">TRAP-type C4-dicarboxylate transport system permease small subunit</fullName>
    </submittedName>
</protein>
<keyword evidence="4" id="KW-0997">Cell inner membrane</keyword>
<dbReference type="Proteomes" id="UP001232445">
    <property type="component" value="Unassembled WGS sequence"/>
</dbReference>
<comment type="subcellular location">
    <subcellularLocation>
        <location evidence="1">Cell inner membrane</location>
        <topology evidence="1">Multi-pass membrane protein</topology>
    </subcellularLocation>
</comment>
<dbReference type="InterPro" id="IPR055348">
    <property type="entry name" value="DctQ"/>
</dbReference>
<dbReference type="PANTHER" id="PTHR35011">
    <property type="entry name" value="2,3-DIKETO-L-GULONATE TRAP TRANSPORTER SMALL PERMEASE PROTEIN YIAM"/>
    <property type="match status" value="1"/>
</dbReference>
<reference evidence="11 12" key="1">
    <citation type="submission" date="2023-07" db="EMBL/GenBank/DDBJ databases">
        <title>Genomic Encyclopedia of Type Strains, Phase IV (KMG-IV): sequencing the most valuable type-strain genomes for metagenomic binning, comparative biology and taxonomic classification.</title>
        <authorList>
            <person name="Goeker M."/>
        </authorList>
    </citation>
    <scope>NUCLEOTIDE SEQUENCE [LARGE SCALE GENOMIC DNA]</scope>
    <source>
        <strain evidence="11 12">DSM 17740</strain>
    </source>
</reference>
<evidence type="ECO:0000313" key="12">
    <source>
        <dbReference type="Proteomes" id="UP001232445"/>
    </source>
</evidence>
<feature type="transmembrane region" description="Helical" evidence="9">
    <location>
        <begin position="15"/>
        <end position="41"/>
    </location>
</feature>
<keyword evidence="2" id="KW-0813">Transport</keyword>
<feature type="domain" description="Tripartite ATP-independent periplasmic transporters DctQ component" evidence="10">
    <location>
        <begin position="23"/>
        <end position="152"/>
    </location>
</feature>
<keyword evidence="6 9" id="KW-1133">Transmembrane helix</keyword>
<evidence type="ECO:0000256" key="1">
    <source>
        <dbReference type="ARBA" id="ARBA00004429"/>
    </source>
</evidence>
<evidence type="ECO:0000256" key="7">
    <source>
        <dbReference type="ARBA" id="ARBA00023136"/>
    </source>
</evidence>
<evidence type="ECO:0000256" key="6">
    <source>
        <dbReference type="ARBA" id="ARBA00022989"/>
    </source>
</evidence>
<evidence type="ECO:0000256" key="4">
    <source>
        <dbReference type="ARBA" id="ARBA00022519"/>
    </source>
</evidence>
<organism evidence="11 12">
    <name type="scientific">Caldalkalibacillus uzonensis</name>
    <dbReference type="NCBI Taxonomy" id="353224"/>
    <lineage>
        <taxon>Bacteria</taxon>
        <taxon>Bacillati</taxon>
        <taxon>Bacillota</taxon>
        <taxon>Bacilli</taxon>
        <taxon>Bacillales</taxon>
        <taxon>Bacillaceae</taxon>
        <taxon>Caldalkalibacillus</taxon>
    </lineage>
</organism>
<evidence type="ECO:0000256" key="9">
    <source>
        <dbReference type="SAM" id="Phobius"/>
    </source>
</evidence>
<dbReference type="RefSeq" id="WP_307343982.1">
    <property type="nucleotide sequence ID" value="NZ_JAUSUQ010000041.1"/>
</dbReference>
<sequence length="166" mass="18906">MGKIAEWLYKLSKTLLMLIVMIMTIVVIAQVICRTFLGFSLFWAEELARFCLIWITFLGASIALRNADLAALDLIQKKIHGRWQWVCQLVIQILILIFILISFYYGVKQAMSPSIMGQVSPAMRLPMVIVYSSVPVGFGFMFIHTIESLIKVVINRREKKACQSSS</sequence>
<keyword evidence="3" id="KW-1003">Cell membrane</keyword>
<accession>A0ABU0CYE6</accession>
<gene>
    <name evidence="11" type="ORF">J2S00_004026</name>
</gene>
<dbReference type="PANTHER" id="PTHR35011:SF2">
    <property type="entry name" value="2,3-DIKETO-L-GULONATE TRAP TRANSPORTER SMALL PERMEASE PROTEIN YIAM"/>
    <property type="match status" value="1"/>
</dbReference>
<comment type="caution">
    <text evidence="11">The sequence shown here is derived from an EMBL/GenBank/DDBJ whole genome shotgun (WGS) entry which is preliminary data.</text>
</comment>
<evidence type="ECO:0000256" key="5">
    <source>
        <dbReference type="ARBA" id="ARBA00022692"/>
    </source>
</evidence>
<evidence type="ECO:0000259" key="10">
    <source>
        <dbReference type="Pfam" id="PF04290"/>
    </source>
</evidence>
<name>A0ABU0CYE6_9BACI</name>
<feature type="transmembrane region" description="Helical" evidence="9">
    <location>
        <begin position="127"/>
        <end position="150"/>
    </location>
</feature>
<dbReference type="InterPro" id="IPR007387">
    <property type="entry name" value="TRAP_DctQ"/>
</dbReference>
<proteinExistence type="inferred from homology"/>
<evidence type="ECO:0000256" key="3">
    <source>
        <dbReference type="ARBA" id="ARBA00022475"/>
    </source>
</evidence>